<organism evidence="3 4">
    <name type="scientific">Halomarina ordinaria</name>
    <dbReference type="NCBI Taxonomy" id="3033939"/>
    <lineage>
        <taxon>Archaea</taxon>
        <taxon>Methanobacteriati</taxon>
        <taxon>Methanobacteriota</taxon>
        <taxon>Stenosarchaea group</taxon>
        <taxon>Halobacteria</taxon>
        <taxon>Halobacteriales</taxon>
        <taxon>Natronomonadaceae</taxon>
        <taxon>Halomarina</taxon>
    </lineage>
</organism>
<reference evidence="3 4" key="1">
    <citation type="journal article" date="2019" name="Int. J. Syst. Evol. Microbiol.">
        <title>The Global Catalogue of Microorganisms (GCM) 10K type strain sequencing project: providing services to taxonomists for standard genome sequencing and annotation.</title>
        <authorList>
            <consortium name="The Broad Institute Genomics Platform"/>
            <consortium name="The Broad Institute Genome Sequencing Center for Infectious Disease"/>
            <person name="Wu L."/>
            <person name="Ma J."/>
        </authorList>
    </citation>
    <scope>NUCLEOTIDE SEQUENCE [LARGE SCALE GENOMIC DNA]</scope>
    <source>
        <strain evidence="3 4">PSRA2</strain>
    </source>
</reference>
<dbReference type="SUPFAM" id="SSF52402">
    <property type="entry name" value="Adenine nucleotide alpha hydrolases-like"/>
    <property type="match status" value="1"/>
</dbReference>
<evidence type="ECO:0000313" key="3">
    <source>
        <dbReference type="EMBL" id="MFC6837845.1"/>
    </source>
</evidence>
<dbReference type="InterPro" id="IPR014729">
    <property type="entry name" value="Rossmann-like_a/b/a_fold"/>
</dbReference>
<protein>
    <submittedName>
        <fullName evidence="3">Universal stress protein</fullName>
    </submittedName>
</protein>
<evidence type="ECO:0000313" key="4">
    <source>
        <dbReference type="Proteomes" id="UP001596406"/>
    </source>
</evidence>
<keyword evidence="4" id="KW-1185">Reference proteome</keyword>
<proteinExistence type="inferred from homology"/>
<dbReference type="InterPro" id="IPR006015">
    <property type="entry name" value="Universal_stress_UspA"/>
</dbReference>
<accession>A0ABD5UE91</accession>
<feature type="domain" description="UspA" evidence="2">
    <location>
        <begin position="1"/>
        <end position="140"/>
    </location>
</feature>
<name>A0ABD5UE91_9EURY</name>
<comment type="caution">
    <text evidence="3">The sequence shown here is derived from an EMBL/GenBank/DDBJ whole genome shotgun (WGS) entry which is preliminary data.</text>
</comment>
<dbReference type="AlphaFoldDB" id="A0ABD5UE91"/>
<dbReference type="RefSeq" id="WP_304449562.1">
    <property type="nucleotide sequence ID" value="NZ_JARRAH010000002.1"/>
</dbReference>
<dbReference type="PANTHER" id="PTHR46268">
    <property type="entry name" value="STRESS RESPONSE PROTEIN NHAX"/>
    <property type="match status" value="1"/>
</dbReference>
<dbReference type="EMBL" id="JBHSXM010000002">
    <property type="protein sequence ID" value="MFC6837845.1"/>
    <property type="molecule type" value="Genomic_DNA"/>
</dbReference>
<evidence type="ECO:0000256" key="1">
    <source>
        <dbReference type="ARBA" id="ARBA00008791"/>
    </source>
</evidence>
<comment type="similarity">
    <text evidence="1">Belongs to the universal stress protein A family.</text>
</comment>
<dbReference type="Proteomes" id="UP001596406">
    <property type="component" value="Unassembled WGS sequence"/>
</dbReference>
<dbReference type="InterPro" id="IPR006016">
    <property type="entry name" value="UspA"/>
</dbReference>
<dbReference type="Gene3D" id="3.40.50.620">
    <property type="entry name" value="HUPs"/>
    <property type="match status" value="1"/>
</dbReference>
<evidence type="ECO:0000259" key="2">
    <source>
        <dbReference type="Pfam" id="PF00582"/>
    </source>
</evidence>
<dbReference type="CDD" id="cd00293">
    <property type="entry name" value="USP-like"/>
    <property type="match status" value="1"/>
</dbReference>
<sequence length="157" mass="16940">MYNDILVPTDGSGGMKRVTEHALSLAELCEATVHVLYVVDETAYASIPEGTRERVREALEGDGDSATKAIAERAVNRGIDVTREVRWGDPAVAIIAYVVENDIDMIVMGTRGKTGFERYLLGSVAEKVVRVSPVPVVTVHAGDRGALLTELEELVGM</sequence>
<dbReference type="PRINTS" id="PR01438">
    <property type="entry name" value="UNVRSLSTRESS"/>
</dbReference>
<dbReference type="PANTHER" id="PTHR46268:SF6">
    <property type="entry name" value="UNIVERSAL STRESS PROTEIN UP12"/>
    <property type="match status" value="1"/>
</dbReference>
<dbReference type="Pfam" id="PF00582">
    <property type="entry name" value="Usp"/>
    <property type="match status" value="1"/>
</dbReference>
<gene>
    <name evidence="3" type="ORF">ACFQHK_15240</name>
</gene>